<dbReference type="InterPro" id="IPR011989">
    <property type="entry name" value="ARM-like"/>
</dbReference>
<dbReference type="GO" id="GO:0000070">
    <property type="term" value="P:mitotic sister chromatid segregation"/>
    <property type="evidence" value="ECO:0007669"/>
    <property type="project" value="TreeGrafter"/>
</dbReference>
<reference evidence="2 3" key="2">
    <citation type="submission" date="2019-01" db="EMBL/GenBank/DDBJ databases">
        <title>The decoding of complex shrimp genome reveals the adaptation for benthos swimmer, frequently molting mechanism and breeding impact on genome.</title>
        <authorList>
            <person name="Sun Y."/>
            <person name="Gao Y."/>
            <person name="Yu Y."/>
        </authorList>
    </citation>
    <scope>NUCLEOTIDE SEQUENCE [LARGE SCALE GENOMIC DNA]</scope>
    <source>
        <tissue evidence="2">Muscle</tissue>
    </source>
</reference>
<dbReference type="STRING" id="6689.A0A423TPK6"/>
<comment type="caution">
    <text evidence="2">The sequence shown here is derived from an EMBL/GenBank/DDBJ whole genome shotgun (WGS) entry which is preliminary data.</text>
</comment>
<feature type="region of interest" description="Disordered" evidence="1">
    <location>
        <begin position="457"/>
        <end position="516"/>
    </location>
</feature>
<feature type="compositionally biased region" description="Basic and acidic residues" evidence="1">
    <location>
        <begin position="462"/>
        <end position="476"/>
    </location>
</feature>
<dbReference type="SUPFAM" id="SSF48371">
    <property type="entry name" value="ARM repeat"/>
    <property type="match status" value="1"/>
</dbReference>
<dbReference type="InterPro" id="IPR016024">
    <property type="entry name" value="ARM-type_fold"/>
</dbReference>
<dbReference type="EMBL" id="QCYY01001389">
    <property type="protein sequence ID" value="ROT78378.1"/>
    <property type="molecule type" value="Genomic_DNA"/>
</dbReference>
<protein>
    <submittedName>
        <fullName evidence="2">Putative condensin-2 complex subunit G2</fullName>
    </submittedName>
</protein>
<dbReference type="GO" id="GO:0000796">
    <property type="term" value="C:condensin complex"/>
    <property type="evidence" value="ECO:0007669"/>
    <property type="project" value="TreeGrafter"/>
</dbReference>
<evidence type="ECO:0000313" key="2">
    <source>
        <dbReference type="EMBL" id="ROT78378.1"/>
    </source>
</evidence>
<reference evidence="2 3" key="1">
    <citation type="submission" date="2018-04" db="EMBL/GenBank/DDBJ databases">
        <authorList>
            <person name="Zhang X."/>
            <person name="Yuan J."/>
            <person name="Li F."/>
            <person name="Xiang J."/>
        </authorList>
    </citation>
    <scope>NUCLEOTIDE SEQUENCE [LARGE SCALE GENOMIC DNA]</scope>
    <source>
        <tissue evidence="2">Muscle</tissue>
    </source>
</reference>
<keyword evidence="3" id="KW-1185">Reference proteome</keyword>
<dbReference type="AlphaFoldDB" id="A0A423TPK6"/>
<proteinExistence type="predicted"/>
<evidence type="ECO:0000313" key="3">
    <source>
        <dbReference type="Proteomes" id="UP000283509"/>
    </source>
</evidence>
<dbReference type="OrthoDB" id="10062843at2759"/>
<organism evidence="2 3">
    <name type="scientific">Penaeus vannamei</name>
    <name type="common">Whiteleg shrimp</name>
    <name type="synonym">Litopenaeus vannamei</name>
    <dbReference type="NCBI Taxonomy" id="6689"/>
    <lineage>
        <taxon>Eukaryota</taxon>
        <taxon>Metazoa</taxon>
        <taxon>Ecdysozoa</taxon>
        <taxon>Arthropoda</taxon>
        <taxon>Crustacea</taxon>
        <taxon>Multicrustacea</taxon>
        <taxon>Malacostraca</taxon>
        <taxon>Eumalacostraca</taxon>
        <taxon>Eucarida</taxon>
        <taxon>Decapoda</taxon>
        <taxon>Dendrobranchiata</taxon>
        <taxon>Penaeoidea</taxon>
        <taxon>Penaeidae</taxon>
        <taxon>Penaeus</taxon>
    </lineage>
</organism>
<sequence>MVMVFEGAVQDGIVALCEMWWKKQLDEREHVIINILPIVLDATSTKNARRKEVQNLWALRDALQLIPLSDPECQLLVEKLIACSSNTLFVSCDEGIKWLSGLFSRESMVIPMHRGIKTVLPGCTRAQSSKYAEVYFRSWKNSQGTVKQMLEEECIQDLMYAAVHVDPMAGRLSANLHHFLHHFHRHKKHHTVATMVYTLYDPFMWRSLKAANGFVRMNATGLLCDAFPLLDNTMNQEEREGLLEKQYHTMITLLTDPCHLVRIKAIKGVTSILANYWLMIPSNVIKTVFQKLLSDLLYDASSAEVRTQVLKGIILMLDSNDAVPFLKEVLPRIGDAFDDINGNVRSTFVKLLLKVKSLKIIRYWDIVPMNHILHRLEEDTPVICKLITQLLLNTFHPIQREDQELLHRTLALLEENRAAARRFYQYTSRKLDLPSNVHFMLLILRCLRNYLLNQQAQEGQQETDHETSNTSPEERTSPSVGSQKNLKLGLGVAPDNKENRDVSDDEQTADDSASPLDNPAVIGGLFDTIVIIWTTNAHRLAQPENEKYIEAIRTRVSKSMPLFFKAFKENDEVSQTLLYLSSFLPKALVPTIVSHCMSRLRGLQQDQDKEESYVTYVNALCNWNRVDDILELATEWLNEGFSAGVTTSSKERRKSRKGVRFQEELSPQPLLALRLVGHILQHPLNKLAALGRNRHLLVQMSENMANVKGLLGDRLNQTEELSALCSDRFLCECWAQYLSLVAVLHNPPHISEEPREKRRGAVCEKEIPVDDIYDSTATVVTCIDWCRRVLIPTLGEEQSGKRKLRAGEDAPVLAVSALSDLLACITNLLIVGAGGPSFAYKACGFTEELLKTDASDKFWQKSLVLAQEAYGFLEVYGTQSDDLEEFGGVSPEQLINTCLTSISDFCKQQEKLPQDGDLANMLALVLTSFGNSSNSCAMKYLVSSVIDHLSWHIDKVKGVDTDVNSVKEIGGFVALTVGVCQSRAKLSAAFITSFMKLTLAVQDITSLLACTHLLKVLIRDSGKISPSSLKQAVVRVDSVMSRIVFPTCPEEEDPDKKSAYGVYERYTAASRDIIQDMKDTLGVI</sequence>
<accession>A0A423TPK6</accession>
<dbReference type="PANTHER" id="PTHR16199:SF4">
    <property type="entry name" value="CONDENSIN-2 COMPLEX SUBUNIT G2"/>
    <property type="match status" value="1"/>
</dbReference>
<dbReference type="InterPro" id="IPR024741">
    <property type="entry name" value="Condensin2_G2"/>
</dbReference>
<dbReference type="GO" id="GO:0005634">
    <property type="term" value="C:nucleus"/>
    <property type="evidence" value="ECO:0007669"/>
    <property type="project" value="InterPro"/>
</dbReference>
<evidence type="ECO:0000256" key="1">
    <source>
        <dbReference type="SAM" id="MobiDB-lite"/>
    </source>
</evidence>
<dbReference type="PANTHER" id="PTHR16199">
    <property type="entry name" value="CONDENSIN-2 COMPLEX SUBUNIT G2"/>
    <property type="match status" value="1"/>
</dbReference>
<gene>
    <name evidence="2" type="ORF">C7M84_002899</name>
</gene>
<name>A0A423TPK6_PENVA</name>
<dbReference type="Proteomes" id="UP000283509">
    <property type="component" value="Unassembled WGS sequence"/>
</dbReference>
<dbReference type="Pfam" id="PF12422">
    <property type="entry name" value="Condensin2nSMC"/>
    <property type="match status" value="1"/>
</dbReference>
<dbReference type="Gene3D" id="1.25.10.10">
    <property type="entry name" value="Leucine-rich Repeat Variant"/>
    <property type="match status" value="1"/>
</dbReference>